<evidence type="ECO:0000256" key="1">
    <source>
        <dbReference type="ARBA" id="ARBA00004651"/>
    </source>
</evidence>
<accession>A0A4Z1RL01</accession>
<sequence>MAVAATAHLWAWAAFAHDGHPHPPTLAQAWTLSPMVLVPFVLLAALYALGLVRLWRQAGIGRGVSVAGVGGFWSGQIALALAAIWPLDAYGAWSLAAHMAQHMLLLALVPPLLLAGKPFAVAAYALPRRWSSALHAGLHAPLTRISSWLVPAAVAHSAVMWAWHLPAALEAVLASAPLHHLMHLSFLLAGMWFWAAAWRRLRDPGSGAGGGVVALLAVMMQMGFLGALLAFSQRALYPVYALRAPEVGLSALADQQLAGILMWVPSCIPYLAGGLWLLWQGLGRNERRNPTPETGP</sequence>
<feature type="transmembrane region" description="Helical" evidence="6">
    <location>
        <begin position="210"/>
        <end position="237"/>
    </location>
</feature>
<evidence type="ECO:0000313" key="8">
    <source>
        <dbReference type="Proteomes" id="UP000298681"/>
    </source>
</evidence>
<dbReference type="Pfam" id="PF09678">
    <property type="entry name" value="Caa3_CtaG"/>
    <property type="match status" value="1"/>
</dbReference>
<evidence type="ECO:0000256" key="5">
    <source>
        <dbReference type="ARBA" id="ARBA00023136"/>
    </source>
</evidence>
<evidence type="ECO:0000256" key="4">
    <source>
        <dbReference type="ARBA" id="ARBA00022989"/>
    </source>
</evidence>
<dbReference type="GO" id="GO:0005886">
    <property type="term" value="C:plasma membrane"/>
    <property type="evidence" value="ECO:0007669"/>
    <property type="project" value="UniProtKB-SubCell"/>
</dbReference>
<feature type="transmembrane region" description="Helical" evidence="6">
    <location>
        <begin position="147"/>
        <end position="166"/>
    </location>
</feature>
<feature type="transmembrane region" description="Helical" evidence="6">
    <location>
        <begin position="32"/>
        <end position="52"/>
    </location>
</feature>
<evidence type="ECO:0000313" key="7">
    <source>
        <dbReference type="EMBL" id="TKS55377.1"/>
    </source>
</evidence>
<dbReference type="EMBL" id="SPUH01000001">
    <property type="protein sequence ID" value="TKS55377.1"/>
    <property type="molecule type" value="Genomic_DNA"/>
</dbReference>
<keyword evidence="5 6" id="KW-0472">Membrane</keyword>
<feature type="transmembrane region" description="Helical" evidence="6">
    <location>
        <begin position="64"/>
        <end position="85"/>
    </location>
</feature>
<feature type="transmembrane region" description="Helical" evidence="6">
    <location>
        <begin position="178"/>
        <end position="198"/>
    </location>
</feature>
<proteinExistence type="predicted"/>
<keyword evidence="3 6" id="KW-0812">Transmembrane</keyword>
<keyword evidence="8" id="KW-1185">Reference proteome</keyword>
<evidence type="ECO:0000256" key="3">
    <source>
        <dbReference type="ARBA" id="ARBA00022692"/>
    </source>
</evidence>
<protein>
    <submittedName>
        <fullName evidence="7">Cytochrome c oxidase assembly protein</fullName>
    </submittedName>
</protein>
<comment type="subcellular location">
    <subcellularLocation>
        <location evidence="1">Cell membrane</location>
        <topology evidence="1">Multi-pass membrane protein</topology>
    </subcellularLocation>
</comment>
<feature type="transmembrane region" description="Helical" evidence="6">
    <location>
        <begin position="257"/>
        <end position="279"/>
    </location>
</feature>
<feature type="transmembrane region" description="Helical" evidence="6">
    <location>
        <begin position="105"/>
        <end position="126"/>
    </location>
</feature>
<keyword evidence="4 6" id="KW-1133">Transmembrane helix</keyword>
<organism evidence="7 8">
    <name type="scientific">Luteimonas yindakuii</name>
    <dbReference type="NCBI Taxonomy" id="2565782"/>
    <lineage>
        <taxon>Bacteria</taxon>
        <taxon>Pseudomonadati</taxon>
        <taxon>Pseudomonadota</taxon>
        <taxon>Gammaproteobacteria</taxon>
        <taxon>Lysobacterales</taxon>
        <taxon>Lysobacteraceae</taxon>
        <taxon>Luteimonas</taxon>
    </lineage>
</organism>
<evidence type="ECO:0000256" key="6">
    <source>
        <dbReference type="SAM" id="Phobius"/>
    </source>
</evidence>
<dbReference type="Proteomes" id="UP000298681">
    <property type="component" value="Unassembled WGS sequence"/>
</dbReference>
<dbReference type="AlphaFoldDB" id="A0A4Z1RL01"/>
<dbReference type="InterPro" id="IPR019108">
    <property type="entry name" value="Caa3_assmbl_CtaG-rel"/>
</dbReference>
<gene>
    <name evidence="7" type="ORF">E4582_09340</name>
</gene>
<comment type="caution">
    <text evidence="7">The sequence shown here is derived from an EMBL/GenBank/DDBJ whole genome shotgun (WGS) entry which is preliminary data.</text>
</comment>
<keyword evidence="2" id="KW-1003">Cell membrane</keyword>
<reference evidence="7 8" key="1">
    <citation type="submission" date="2019-01" db="EMBL/GenBank/DDBJ databases">
        <authorList>
            <person name="Zhang S."/>
        </authorList>
    </citation>
    <scope>NUCLEOTIDE SEQUENCE [LARGE SCALE GENOMIC DNA]</scope>
    <source>
        <strain evidence="7 8">1626</strain>
    </source>
</reference>
<name>A0A4Z1RL01_9GAMM</name>
<evidence type="ECO:0000256" key="2">
    <source>
        <dbReference type="ARBA" id="ARBA00022475"/>
    </source>
</evidence>